<feature type="domain" description="Helicase ATP-binding" evidence="3">
    <location>
        <begin position="58"/>
        <end position="222"/>
    </location>
</feature>
<dbReference type="SMART" id="SM00490">
    <property type="entry name" value="HELICc"/>
    <property type="match status" value="1"/>
</dbReference>
<sequence length="778" mass="89405">MLLLKTQWLTKQSHSFLSYIRTRSNSISKRFVHQTSIKLLPALRLRQYQEDCITSCITAIDKGSKKIAVSLPTGGGKTVVFSHLIDRIKSCSHQGTKTLILVHRKELAQQAANVCRKTYPDKNIQIEMAEFKSDGNADIVIASIQTLITGERLQKFNPRDFKLIIIDEAHHASAESYLRIVKYFGITKAANSYDIPLVGFSATLRRDDSRNLDNIFDEIVFHMDLEQMVLDKHLVDAKFSTIKLADADLGKVKSRAGEFVISSLSKEMNQPQNNEIVIRTFLHFEQSQNIKSTLVFAVDIAHVENLHNLFCSRGVSTGSVTSKTKKHDRDDTIEKFKNGKISVLINCGIFTEGTDIPNIDCILLVRPTRSINLLIQMIGRGLRLHDGKEYCHIVDFVGVNNTDIIAIPTLRNLPPDFEIDGMTLQEMEQARLQLDEEAAKRLKEERAEELEKQRKLDEEKENALKSSYLDTHDLEIDEEAFNSIELSTYNSLSDFINKTEDHYTDTEGDFSLIKQSVYPWVMGHDKNEWVFKFNQQNSKLLTFLKLNIHSDGIRSKFLQDVDTSKIYSKTTLNKVMNIKGKLYTLLLVQQNPKFSKDIRHRFNSEKKFHSSLLTPISTNLRKPLSYTRLFVNNHSTVPYTDHTKFAKWRDTYPTLSQLNFMKTLIKENLPELVVDQDTLQKFNDWKYDNYQTKFGIKANSQLITTSDLRKEMEIRVNNYIENNLTKGDIADLITVHKIYKGKPFKRLVNKIVLETQPYGPVNLVIDSKANSLMRHKDV</sequence>
<dbReference type="Pfam" id="PF00271">
    <property type="entry name" value="Helicase_C"/>
    <property type="match status" value="1"/>
</dbReference>
<dbReference type="Gene3D" id="3.40.50.300">
    <property type="entry name" value="P-loop containing nucleotide triphosphate hydrolases"/>
    <property type="match status" value="2"/>
</dbReference>
<dbReference type="CDD" id="cd18799">
    <property type="entry name" value="SF2_C_EcoAI-like"/>
    <property type="match status" value="1"/>
</dbReference>
<dbReference type="PROSITE" id="PS51192">
    <property type="entry name" value="HELICASE_ATP_BIND_1"/>
    <property type="match status" value="1"/>
</dbReference>
<dbReference type="PROSITE" id="PS51194">
    <property type="entry name" value="HELICASE_CTER"/>
    <property type="match status" value="1"/>
</dbReference>
<dbReference type="InterPro" id="IPR027417">
    <property type="entry name" value="P-loop_NTPase"/>
</dbReference>
<protein>
    <recommendedName>
        <fullName evidence="7">RNA helicase</fullName>
    </recommendedName>
</protein>
<dbReference type="InterPro" id="IPR001650">
    <property type="entry name" value="Helicase_C-like"/>
</dbReference>
<keyword evidence="1" id="KW-0347">Helicase</keyword>
<name>A0A9P8TCR4_9ASCO</name>
<proteinExistence type="predicted"/>
<dbReference type="PANTHER" id="PTHR47396">
    <property type="entry name" value="TYPE I RESTRICTION ENZYME ECOKI R PROTEIN"/>
    <property type="match status" value="1"/>
</dbReference>
<gene>
    <name evidence="5" type="ORF">WICMUC_003382</name>
</gene>
<keyword evidence="1" id="KW-0067">ATP-binding</keyword>
<dbReference type="GO" id="GO:0061749">
    <property type="term" value="F:forked DNA-dependent helicase activity"/>
    <property type="evidence" value="ECO:0007669"/>
    <property type="project" value="TreeGrafter"/>
</dbReference>
<dbReference type="Pfam" id="PF04851">
    <property type="entry name" value="ResIII"/>
    <property type="match status" value="1"/>
</dbReference>
<dbReference type="GO" id="GO:0016787">
    <property type="term" value="F:hydrolase activity"/>
    <property type="evidence" value="ECO:0007669"/>
    <property type="project" value="InterPro"/>
</dbReference>
<reference evidence="5" key="1">
    <citation type="journal article" date="2021" name="Open Biol.">
        <title>Shared evolutionary footprints suggest mitochondrial oxidative damage underlies multiple complex I losses in fungi.</title>
        <authorList>
            <person name="Schikora-Tamarit M.A."/>
            <person name="Marcet-Houben M."/>
            <person name="Nosek J."/>
            <person name="Gabaldon T."/>
        </authorList>
    </citation>
    <scope>NUCLEOTIDE SEQUENCE</scope>
    <source>
        <strain evidence="5">CBS6341</strain>
    </source>
</reference>
<dbReference type="PANTHER" id="PTHR47396:SF1">
    <property type="entry name" value="ATP-DEPENDENT HELICASE IRC3-RELATED"/>
    <property type="match status" value="1"/>
</dbReference>
<dbReference type="InterPro" id="IPR050742">
    <property type="entry name" value="Helicase_Restrict-Modif_Enz"/>
</dbReference>
<dbReference type="GO" id="GO:0070125">
    <property type="term" value="P:mitochondrial translational elongation"/>
    <property type="evidence" value="ECO:0007669"/>
    <property type="project" value="TreeGrafter"/>
</dbReference>
<keyword evidence="2" id="KW-0175">Coiled coil</keyword>
<keyword evidence="1" id="KW-0378">Hydrolase</keyword>
<evidence type="ECO:0000313" key="6">
    <source>
        <dbReference type="Proteomes" id="UP000769528"/>
    </source>
</evidence>
<dbReference type="InterPro" id="IPR006935">
    <property type="entry name" value="Helicase/UvrB_N"/>
</dbReference>
<dbReference type="GO" id="GO:0036121">
    <property type="term" value="F:double-stranded DNA helicase activity"/>
    <property type="evidence" value="ECO:0007669"/>
    <property type="project" value="TreeGrafter"/>
</dbReference>
<evidence type="ECO:0000259" key="4">
    <source>
        <dbReference type="PROSITE" id="PS51194"/>
    </source>
</evidence>
<dbReference type="OrthoDB" id="16911at2759"/>
<dbReference type="Proteomes" id="UP000769528">
    <property type="component" value="Unassembled WGS sequence"/>
</dbReference>
<comment type="caution">
    <text evidence="5">The sequence shown here is derived from an EMBL/GenBank/DDBJ whole genome shotgun (WGS) entry which is preliminary data.</text>
</comment>
<dbReference type="SUPFAM" id="SSF52540">
    <property type="entry name" value="P-loop containing nucleoside triphosphate hydrolases"/>
    <property type="match status" value="1"/>
</dbReference>
<organism evidence="5 6">
    <name type="scientific">Wickerhamomyces mucosus</name>
    <dbReference type="NCBI Taxonomy" id="1378264"/>
    <lineage>
        <taxon>Eukaryota</taxon>
        <taxon>Fungi</taxon>
        <taxon>Dikarya</taxon>
        <taxon>Ascomycota</taxon>
        <taxon>Saccharomycotina</taxon>
        <taxon>Saccharomycetes</taxon>
        <taxon>Phaffomycetales</taxon>
        <taxon>Wickerhamomycetaceae</taxon>
        <taxon>Wickerhamomyces</taxon>
    </lineage>
</organism>
<feature type="coiled-coil region" evidence="2">
    <location>
        <begin position="424"/>
        <end position="467"/>
    </location>
</feature>
<dbReference type="SMART" id="SM00487">
    <property type="entry name" value="DEXDc"/>
    <property type="match status" value="1"/>
</dbReference>
<dbReference type="GO" id="GO:0005524">
    <property type="term" value="F:ATP binding"/>
    <property type="evidence" value="ECO:0007669"/>
    <property type="project" value="InterPro"/>
</dbReference>
<reference evidence="5" key="2">
    <citation type="submission" date="2021-01" db="EMBL/GenBank/DDBJ databases">
        <authorList>
            <person name="Schikora-Tamarit M.A."/>
        </authorList>
    </citation>
    <scope>NUCLEOTIDE SEQUENCE</scope>
    <source>
        <strain evidence="5">CBS6341</strain>
    </source>
</reference>
<keyword evidence="6" id="KW-1185">Reference proteome</keyword>
<evidence type="ECO:0000256" key="2">
    <source>
        <dbReference type="SAM" id="Coils"/>
    </source>
</evidence>
<evidence type="ECO:0000313" key="5">
    <source>
        <dbReference type="EMBL" id="KAH3674356.1"/>
    </source>
</evidence>
<evidence type="ECO:0008006" key="7">
    <source>
        <dbReference type="Google" id="ProtNLM"/>
    </source>
</evidence>
<dbReference type="GO" id="GO:0032042">
    <property type="term" value="P:mitochondrial DNA metabolic process"/>
    <property type="evidence" value="ECO:0007669"/>
    <property type="project" value="TreeGrafter"/>
</dbReference>
<keyword evidence="1" id="KW-0547">Nucleotide-binding</keyword>
<accession>A0A9P8TCR4</accession>
<dbReference type="EMBL" id="JAEUBF010000877">
    <property type="protein sequence ID" value="KAH3674356.1"/>
    <property type="molecule type" value="Genomic_DNA"/>
</dbReference>
<feature type="domain" description="Helicase C-terminal" evidence="4">
    <location>
        <begin position="277"/>
        <end position="435"/>
    </location>
</feature>
<dbReference type="CDD" id="cd22265">
    <property type="entry name" value="UDM1_RNF168"/>
    <property type="match status" value="1"/>
</dbReference>
<dbReference type="InterPro" id="IPR014001">
    <property type="entry name" value="Helicase_ATP-bd"/>
</dbReference>
<dbReference type="AlphaFoldDB" id="A0A9P8TCR4"/>
<dbReference type="GO" id="GO:0000403">
    <property type="term" value="F:Y-form DNA binding"/>
    <property type="evidence" value="ECO:0007669"/>
    <property type="project" value="TreeGrafter"/>
</dbReference>
<dbReference type="CDD" id="cd18032">
    <property type="entry name" value="DEXHc_RE_I_III_res"/>
    <property type="match status" value="1"/>
</dbReference>
<evidence type="ECO:0000259" key="3">
    <source>
        <dbReference type="PROSITE" id="PS51192"/>
    </source>
</evidence>
<dbReference type="GO" id="GO:0005759">
    <property type="term" value="C:mitochondrial matrix"/>
    <property type="evidence" value="ECO:0007669"/>
    <property type="project" value="TreeGrafter"/>
</dbReference>
<evidence type="ECO:0000256" key="1">
    <source>
        <dbReference type="ARBA" id="ARBA00022806"/>
    </source>
</evidence>